<evidence type="ECO:0000313" key="7">
    <source>
        <dbReference type="EMBL" id="MDO9713580.1"/>
    </source>
</evidence>
<dbReference type="SUPFAM" id="SSF88713">
    <property type="entry name" value="Glycoside hydrolase/deacetylase"/>
    <property type="match status" value="1"/>
</dbReference>
<proteinExistence type="inferred from homology"/>
<dbReference type="InterPro" id="IPR011330">
    <property type="entry name" value="Glyco_hydro/deAcase_b/a-brl"/>
</dbReference>
<evidence type="ECO:0000256" key="5">
    <source>
        <dbReference type="ARBA" id="ARBA00032976"/>
    </source>
</evidence>
<comment type="function">
    <text evidence="1">Is involved in generating a small heat-stable compound (Nod), an acylated oligomer of N-acetylglucosamine, that stimulates mitosis in various plant protoplasts.</text>
</comment>
<feature type="domain" description="NodB homology" evidence="6">
    <location>
        <begin position="16"/>
        <end position="275"/>
    </location>
</feature>
<keyword evidence="8" id="KW-1185">Reference proteome</keyword>
<dbReference type="InterPro" id="IPR002509">
    <property type="entry name" value="NODB_dom"/>
</dbReference>
<gene>
    <name evidence="7" type="ORF">Q7A36_34995</name>
</gene>
<dbReference type="CDD" id="cd10918">
    <property type="entry name" value="CE4_NodB_like_5s_6s"/>
    <property type="match status" value="1"/>
</dbReference>
<dbReference type="PROSITE" id="PS51677">
    <property type="entry name" value="NODB"/>
    <property type="match status" value="1"/>
</dbReference>
<dbReference type="EMBL" id="JAUTWS010000102">
    <property type="protein sequence ID" value="MDO9713580.1"/>
    <property type="molecule type" value="Genomic_DNA"/>
</dbReference>
<dbReference type="InterPro" id="IPR051398">
    <property type="entry name" value="Polysacch_Deacetylase"/>
</dbReference>
<dbReference type="PANTHER" id="PTHR34216:SF7">
    <property type="entry name" value="POLY-BETA-1,6-N-ACETYL-D-GLUCOSAMINE N-DEACETYLASE"/>
    <property type="match status" value="1"/>
</dbReference>
<evidence type="ECO:0000256" key="3">
    <source>
        <dbReference type="ARBA" id="ARBA00020071"/>
    </source>
</evidence>
<dbReference type="GO" id="GO:0016787">
    <property type="term" value="F:hydrolase activity"/>
    <property type="evidence" value="ECO:0007669"/>
    <property type="project" value="UniProtKB-KW"/>
</dbReference>
<reference evidence="7 8" key="1">
    <citation type="submission" date="2023-08" db="EMBL/GenBank/DDBJ databases">
        <title>The draft genome sequence of Paracraurococcus sp. LOR1-02.</title>
        <authorList>
            <person name="Kingkaew E."/>
            <person name="Tanasupawat S."/>
        </authorList>
    </citation>
    <scope>NUCLEOTIDE SEQUENCE [LARGE SCALE GENOMIC DNA]</scope>
    <source>
        <strain evidence="7 8">LOR1-02</strain>
    </source>
</reference>
<keyword evidence="7" id="KW-0378">Hydrolase</keyword>
<evidence type="ECO:0000259" key="6">
    <source>
        <dbReference type="PROSITE" id="PS51677"/>
    </source>
</evidence>
<protein>
    <recommendedName>
        <fullName evidence="3">Chitooligosaccharide deacetylase</fullName>
    </recommendedName>
    <alternativeName>
        <fullName evidence="5">Nodulation protein B</fullName>
    </alternativeName>
</protein>
<comment type="similarity">
    <text evidence="2">Belongs to the polysaccharide deacetylase family.</text>
</comment>
<name>A0ABT9ECG0_9PROT</name>
<evidence type="ECO:0000313" key="8">
    <source>
        <dbReference type="Proteomes" id="UP001243009"/>
    </source>
</evidence>
<dbReference type="Proteomes" id="UP001243009">
    <property type="component" value="Unassembled WGS sequence"/>
</dbReference>
<evidence type="ECO:0000256" key="4">
    <source>
        <dbReference type="ARBA" id="ARBA00022729"/>
    </source>
</evidence>
<organism evidence="7 8">
    <name type="scientific">Paracraurococcus lichenis</name>
    <dbReference type="NCBI Taxonomy" id="3064888"/>
    <lineage>
        <taxon>Bacteria</taxon>
        <taxon>Pseudomonadati</taxon>
        <taxon>Pseudomonadota</taxon>
        <taxon>Alphaproteobacteria</taxon>
        <taxon>Acetobacterales</taxon>
        <taxon>Roseomonadaceae</taxon>
        <taxon>Paracraurococcus</taxon>
    </lineage>
</organism>
<keyword evidence="4" id="KW-0732">Signal</keyword>
<sequence length="275" mass="29994">MTEFVTRLRAGTLPDRAVSITFDDGYRDNLRAAKPLLQQAGLPATVFLTTGTLGSNREFWWDELTRLILANPSSVEVEAIVGGQPLWLRFDAPEPEDRPTSCWRAWDLPVTARQKLFLSVWSRLRLLDHTVIEAGMAVLRGILDGGAPDPADCPMTADEVPELLAGGMIELGAHTVTHPLLPLLTPRSRAREIRASKAACEALTGSAVEGFAYPYGGTDPETAALVRDSGFTWACSTRNGGVDRYSGDRFDLPRLQVLDWAEADFAAAIGRMQAT</sequence>
<accession>A0ABT9ECG0</accession>
<dbReference type="RefSeq" id="WP_305108434.1">
    <property type="nucleotide sequence ID" value="NZ_JAUTWS010000102.1"/>
</dbReference>
<dbReference type="PANTHER" id="PTHR34216">
    <property type="match status" value="1"/>
</dbReference>
<comment type="caution">
    <text evidence="7">The sequence shown here is derived from an EMBL/GenBank/DDBJ whole genome shotgun (WGS) entry which is preliminary data.</text>
</comment>
<evidence type="ECO:0000256" key="2">
    <source>
        <dbReference type="ARBA" id="ARBA00010973"/>
    </source>
</evidence>
<dbReference type="Gene3D" id="3.20.20.370">
    <property type="entry name" value="Glycoside hydrolase/deacetylase"/>
    <property type="match status" value="1"/>
</dbReference>
<evidence type="ECO:0000256" key="1">
    <source>
        <dbReference type="ARBA" id="ARBA00003236"/>
    </source>
</evidence>
<dbReference type="Pfam" id="PF01522">
    <property type="entry name" value="Polysacc_deac_1"/>
    <property type="match status" value="2"/>
</dbReference>